<name>A0AA88DYR9_FICCA</name>
<organism evidence="1 2">
    <name type="scientific">Ficus carica</name>
    <name type="common">Common fig</name>
    <dbReference type="NCBI Taxonomy" id="3494"/>
    <lineage>
        <taxon>Eukaryota</taxon>
        <taxon>Viridiplantae</taxon>
        <taxon>Streptophyta</taxon>
        <taxon>Embryophyta</taxon>
        <taxon>Tracheophyta</taxon>
        <taxon>Spermatophyta</taxon>
        <taxon>Magnoliopsida</taxon>
        <taxon>eudicotyledons</taxon>
        <taxon>Gunneridae</taxon>
        <taxon>Pentapetalae</taxon>
        <taxon>rosids</taxon>
        <taxon>fabids</taxon>
        <taxon>Rosales</taxon>
        <taxon>Moraceae</taxon>
        <taxon>Ficeae</taxon>
        <taxon>Ficus</taxon>
    </lineage>
</organism>
<evidence type="ECO:0000313" key="2">
    <source>
        <dbReference type="Proteomes" id="UP001187192"/>
    </source>
</evidence>
<protein>
    <submittedName>
        <fullName evidence="1">Uncharacterized protein</fullName>
    </submittedName>
</protein>
<accession>A0AA88DYR9</accession>
<dbReference type="EMBL" id="BTGU01000184">
    <property type="protein sequence ID" value="GMN64515.1"/>
    <property type="molecule type" value="Genomic_DNA"/>
</dbReference>
<dbReference type="AlphaFoldDB" id="A0AA88DYR9"/>
<gene>
    <name evidence="1" type="ORF">TIFTF001_033589</name>
</gene>
<evidence type="ECO:0000313" key="1">
    <source>
        <dbReference type="EMBL" id="GMN64515.1"/>
    </source>
</evidence>
<proteinExistence type="predicted"/>
<sequence length="109" mass="11987">MTIFRLSTQQKVGKKKSPIFAAQPSFYKLPCPASMERISAQKSCCHAGKSSGDSWLTSWRKWMAWAGAGTGFARAGLRIRPEIRAGLEWPGVGITDLGWQLESQAWVGS</sequence>
<dbReference type="Proteomes" id="UP001187192">
    <property type="component" value="Unassembled WGS sequence"/>
</dbReference>
<keyword evidence="2" id="KW-1185">Reference proteome</keyword>
<comment type="caution">
    <text evidence="1">The sequence shown here is derived from an EMBL/GenBank/DDBJ whole genome shotgun (WGS) entry which is preliminary data.</text>
</comment>
<reference evidence="1" key="1">
    <citation type="submission" date="2023-07" db="EMBL/GenBank/DDBJ databases">
        <title>draft genome sequence of fig (Ficus carica).</title>
        <authorList>
            <person name="Takahashi T."/>
            <person name="Nishimura K."/>
        </authorList>
    </citation>
    <scope>NUCLEOTIDE SEQUENCE</scope>
</reference>